<comment type="caution">
    <text evidence="1">The sequence shown here is derived from an EMBL/GenBank/DDBJ whole genome shotgun (WGS) entry which is preliminary data.</text>
</comment>
<name>A0A8H6IDT6_9AGAR</name>
<evidence type="ECO:0000313" key="2">
    <source>
        <dbReference type="Proteomes" id="UP000521943"/>
    </source>
</evidence>
<organism evidence="1 2">
    <name type="scientific">Ephemerocybe angulata</name>
    <dbReference type="NCBI Taxonomy" id="980116"/>
    <lineage>
        <taxon>Eukaryota</taxon>
        <taxon>Fungi</taxon>
        <taxon>Dikarya</taxon>
        <taxon>Basidiomycota</taxon>
        <taxon>Agaricomycotina</taxon>
        <taxon>Agaricomycetes</taxon>
        <taxon>Agaricomycetidae</taxon>
        <taxon>Agaricales</taxon>
        <taxon>Agaricineae</taxon>
        <taxon>Psathyrellaceae</taxon>
        <taxon>Ephemerocybe</taxon>
    </lineage>
</organism>
<dbReference type="Proteomes" id="UP000521943">
    <property type="component" value="Unassembled WGS sequence"/>
</dbReference>
<dbReference type="OrthoDB" id="2851495at2759"/>
<keyword evidence="2" id="KW-1185">Reference proteome</keyword>
<reference evidence="1 2" key="1">
    <citation type="submission" date="2020-07" db="EMBL/GenBank/DDBJ databases">
        <title>Comparative genomics of pyrophilous fungi reveals a link between fire events and developmental genes.</title>
        <authorList>
            <consortium name="DOE Joint Genome Institute"/>
            <person name="Steindorff A.S."/>
            <person name="Carver A."/>
            <person name="Calhoun S."/>
            <person name="Stillman K."/>
            <person name="Liu H."/>
            <person name="Lipzen A."/>
            <person name="Pangilinan J."/>
            <person name="Labutti K."/>
            <person name="Bruns T.D."/>
            <person name="Grigoriev I.V."/>
        </authorList>
    </citation>
    <scope>NUCLEOTIDE SEQUENCE [LARGE SCALE GENOMIC DNA]</scope>
    <source>
        <strain evidence="1 2">CBS 144469</strain>
    </source>
</reference>
<dbReference type="AlphaFoldDB" id="A0A8H6IDT6"/>
<evidence type="ECO:0000313" key="1">
    <source>
        <dbReference type="EMBL" id="KAF6763706.1"/>
    </source>
</evidence>
<sequence>MAAPSLPQEVFDKITDSVAHEHPNESLSNLSLTSRSHFLERCRFHIFGYFRIEGTAPYGMIKILETNPSLLARVRRLDIVFEAWYGPEGDPQDILVLLDSVTELKTLCVTVKSMVTGLDLAEWIPKSDFCREALAKLFSRPLVNLEIIDYPNFPSHLIRSLRLQSLAVGHGTSFSEDDCGEPQDNWRLKSLECYSFGGLSTIDNLLKWCSSPVYANLVNLHFAIQDMKCHENAWSIIKSASEGSCLESLSLVYMPRGNEDLVRECYGKLASSRLAIPPFPLLRCIDIAISLDYPSAGTSIIAPDLIPDFTKLLLCASPQPSLEVIDMRFFWMLPAITLEELRRSSKRFIDDTRGWDQIDATLTSLDLFPKLRAICISPVPNLRGGLLSWEDMRIAGEWVRKEIMAAFPRACAREGMVFQWVKSHDAFAKIRREVVSEVEHRFETFKRVQHVYPGF</sequence>
<accession>A0A8H6IDT6</accession>
<proteinExistence type="predicted"/>
<protein>
    <submittedName>
        <fullName evidence="1">Uncharacterized protein</fullName>
    </submittedName>
</protein>
<gene>
    <name evidence="1" type="ORF">DFP72DRAFT_873223</name>
</gene>
<dbReference type="EMBL" id="JACGCI010000005">
    <property type="protein sequence ID" value="KAF6763706.1"/>
    <property type="molecule type" value="Genomic_DNA"/>
</dbReference>